<dbReference type="EMBL" id="JBHRTR010000034">
    <property type="protein sequence ID" value="MFC3229877.1"/>
    <property type="molecule type" value="Genomic_DNA"/>
</dbReference>
<sequence length="217" mass="23482">MSQSGAQGQDLDQDYAGAGYNRKLGFGAKPALILIDFVEAYFDKGSPLYADVEDTLASGLRVLEAARAARVPVIFTNVVFHPSGINGGIFMRKVPNLKLMAEGEPMGAWPKGLEPRPEELVISKQYPSAFFGTSLSSTLTANGIDTLVMTGLTTSGCVRATCIDACSHGFVPIVVREAVGDRDDRPHEANLFDMNAKYADVVGEQEAIDYFRRLDNQ</sequence>
<evidence type="ECO:0000256" key="1">
    <source>
        <dbReference type="ARBA" id="ARBA00022801"/>
    </source>
</evidence>
<evidence type="ECO:0000313" key="3">
    <source>
        <dbReference type="EMBL" id="MFC3229877.1"/>
    </source>
</evidence>
<evidence type="ECO:0000259" key="2">
    <source>
        <dbReference type="Pfam" id="PF00857"/>
    </source>
</evidence>
<dbReference type="Gene3D" id="3.40.50.850">
    <property type="entry name" value="Isochorismatase-like"/>
    <property type="match status" value="1"/>
</dbReference>
<dbReference type="Pfam" id="PF00857">
    <property type="entry name" value="Isochorismatase"/>
    <property type="match status" value="1"/>
</dbReference>
<dbReference type="InterPro" id="IPR036380">
    <property type="entry name" value="Isochorismatase-like_sf"/>
</dbReference>
<accession>A0ABV7L6I1</accession>
<keyword evidence="4" id="KW-1185">Reference proteome</keyword>
<name>A0ABV7L6I1_9PROT</name>
<evidence type="ECO:0000313" key="4">
    <source>
        <dbReference type="Proteomes" id="UP001595528"/>
    </source>
</evidence>
<gene>
    <name evidence="3" type="ORF">ACFOGJ_21685</name>
</gene>
<feature type="domain" description="Isochorismatase-like" evidence="2">
    <location>
        <begin position="31"/>
        <end position="203"/>
    </location>
</feature>
<dbReference type="InterPro" id="IPR000868">
    <property type="entry name" value="Isochorismatase-like_dom"/>
</dbReference>
<dbReference type="RefSeq" id="WP_379904493.1">
    <property type="nucleotide sequence ID" value="NZ_JBHRTR010000034.1"/>
</dbReference>
<reference evidence="4" key="1">
    <citation type="journal article" date="2019" name="Int. J. Syst. Evol. Microbiol.">
        <title>The Global Catalogue of Microorganisms (GCM) 10K type strain sequencing project: providing services to taxonomists for standard genome sequencing and annotation.</title>
        <authorList>
            <consortium name="The Broad Institute Genomics Platform"/>
            <consortium name="The Broad Institute Genome Sequencing Center for Infectious Disease"/>
            <person name="Wu L."/>
            <person name="Ma J."/>
        </authorList>
    </citation>
    <scope>NUCLEOTIDE SEQUENCE [LARGE SCALE GENOMIC DNA]</scope>
    <source>
        <strain evidence="4">KCTC 42964</strain>
    </source>
</reference>
<keyword evidence="1" id="KW-0378">Hydrolase</keyword>
<proteinExistence type="predicted"/>
<dbReference type="Proteomes" id="UP001595528">
    <property type="component" value="Unassembled WGS sequence"/>
</dbReference>
<dbReference type="PANTHER" id="PTHR43540:SF1">
    <property type="entry name" value="ISOCHORISMATASE HYDROLASE"/>
    <property type="match status" value="1"/>
</dbReference>
<dbReference type="SUPFAM" id="SSF52499">
    <property type="entry name" value="Isochorismatase-like hydrolases"/>
    <property type="match status" value="1"/>
</dbReference>
<protein>
    <submittedName>
        <fullName evidence="3">Isochorismatase family protein</fullName>
    </submittedName>
</protein>
<dbReference type="PANTHER" id="PTHR43540">
    <property type="entry name" value="PEROXYUREIDOACRYLATE/UREIDOACRYLATE AMIDOHYDROLASE-RELATED"/>
    <property type="match status" value="1"/>
</dbReference>
<organism evidence="3 4">
    <name type="scientific">Marinibaculum pumilum</name>
    <dbReference type="NCBI Taxonomy" id="1766165"/>
    <lineage>
        <taxon>Bacteria</taxon>
        <taxon>Pseudomonadati</taxon>
        <taxon>Pseudomonadota</taxon>
        <taxon>Alphaproteobacteria</taxon>
        <taxon>Rhodospirillales</taxon>
        <taxon>Rhodospirillaceae</taxon>
        <taxon>Marinibaculum</taxon>
    </lineage>
</organism>
<dbReference type="InterPro" id="IPR050272">
    <property type="entry name" value="Isochorismatase-like_hydrls"/>
</dbReference>
<comment type="caution">
    <text evidence="3">The sequence shown here is derived from an EMBL/GenBank/DDBJ whole genome shotgun (WGS) entry which is preliminary data.</text>
</comment>